<comment type="cofactor">
    <cofactor evidence="1">
        <name>Fe(3+)</name>
        <dbReference type="ChEBI" id="CHEBI:29034"/>
    </cofactor>
</comment>
<feature type="binding site" evidence="7">
    <location>
        <position position="151"/>
    </location>
    <ligand>
        <name>Fe cation</name>
        <dbReference type="ChEBI" id="CHEBI:24875"/>
        <label>2</label>
    </ligand>
</feature>
<dbReference type="GO" id="GO:0046872">
    <property type="term" value="F:metal ion binding"/>
    <property type="evidence" value="ECO:0007669"/>
    <property type="project" value="UniProtKB-KW"/>
</dbReference>
<evidence type="ECO:0000313" key="9">
    <source>
        <dbReference type="Proteomes" id="UP001139006"/>
    </source>
</evidence>
<evidence type="ECO:0000256" key="1">
    <source>
        <dbReference type="ARBA" id="ARBA00001965"/>
    </source>
</evidence>
<keyword evidence="4" id="KW-0408">Iron</keyword>
<feature type="active site" description="Proton donor" evidence="6">
    <location>
        <position position="68"/>
    </location>
</feature>
<dbReference type="Pfam" id="PF13277">
    <property type="entry name" value="YmdB"/>
    <property type="match status" value="1"/>
</dbReference>
<protein>
    <submittedName>
        <fullName evidence="8">TIGR00282 family metallophosphoesterase</fullName>
    </submittedName>
</protein>
<dbReference type="AlphaFoldDB" id="A0A9X2JKU8"/>
<feature type="binding site" evidence="7">
    <location>
        <position position="178"/>
    </location>
    <ligand>
        <name>Fe cation</name>
        <dbReference type="ChEBI" id="CHEBI:24875"/>
        <label>1</label>
    </ligand>
</feature>
<evidence type="ECO:0000256" key="6">
    <source>
        <dbReference type="PIRSR" id="PIRSR004789-50"/>
    </source>
</evidence>
<comment type="caution">
    <text evidence="8">The sequence shown here is derived from an EMBL/GenBank/DDBJ whole genome shotgun (WGS) entry which is preliminary data.</text>
</comment>
<feature type="binding site" evidence="7">
    <location>
        <position position="39"/>
    </location>
    <ligand>
        <name>Fe cation</name>
        <dbReference type="ChEBI" id="CHEBI:24875"/>
        <label>2</label>
    </ligand>
</feature>
<feature type="binding site" evidence="7">
    <location>
        <position position="67"/>
    </location>
    <ligand>
        <name>Fe cation</name>
        <dbReference type="ChEBI" id="CHEBI:24875"/>
        <label>2</label>
    </ligand>
</feature>
<evidence type="ECO:0000256" key="7">
    <source>
        <dbReference type="PIRSR" id="PIRSR004789-51"/>
    </source>
</evidence>
<name>A0A9X2JKU8_9LACO</name>
<feature type="binding site" evidence="7">
    <location>
        <position position="176"/>
    </location>
    <ligand>
        <name>Fe cation</name>
        <dbReference type="ChEBI" id="CHEBI:24875"/>
        <label>2</label>
    </ligand>
</feature>
<dbReference type="EMBL" id="JAIULA010000002">
    <property type="protein sequence ID" value="MCP0886020.1"/>
    <property type="molecule type" value="Genomic_DNA"/>
</dbReference>
<dbReference type="NCBIfam" id="TIGR00282">
    <property type="entry name" value="TIGR00282 family metallophosphoesterase"/>
    <property type="match status" value="1"/>
</dbReference>
<dbReference type="PANTHER" id="PTHR36303">
    <property type="entry name" value="2',3'-CYCLIC-NUCLEOTIDE 2'-PHOSPHODIESTERASE"/>
    <property type="match status" value="1"/>
</dbReference>
<feature type="binding site" evidence="7">
    <location>
        <position position="8"/>
    </location>
    <ligand>
        <name>Fe cation</name>
        <dbReference type="ChEBI" id="CHEBI:24875"/>
        <label>1</label>
    </ligand>
</feature>
<evidence type="ECO:0000256" key="4">
    <source>
        <dbReference type="ARBA" id="ARBA00023004"/>
    </source>
</evidence>
<dbReference type="FunFam" id="3.60.21.10:FF:000016">
    <property type="entry name" value="Putative metallophosphoesterase"/>
    <property type="match status" value="1"/>
</dbReference>
<dbReference type="PIRSF" id="PIRSF004789">
    <property type="entry name" value="DR1281"/>
    <property type="match status" value="1"/>
</dbReference>
<keyword evidence="3" id="KW-0378">Hydrolase</keyword>
<feature type="binding site" evidence="7">
    <location>
        <position position="39"/>
    </location>
    <ligand>
        <name>Fe cation</name>
        <dbReference type="ChEBI" id="CHEBI:24875"/>
        <label>1</label>
    </ligand>
</feature>
<sequence length="266" mass="29867">MRILFVGDVMGEPGQEMLEQYLPLVKHKYRPQVTIVNGENATHGRGINERVYKKILKSGADIITMGNHTWDNREIHDFIDDAKKLIRPANFSAHKVPGKGYAIININQIKLAVLNLQGRVFMNPSDDPFAVAEKIITELQEKTDVIFVDFHAETTSEKEAFAWYFAGKVSAVLGTHTHVQTNDARILPGGTAFLSDVGFTGPYNGILGMKRENVIERFLNQMPTRFEVDETGPQTFSACLVDVNDSNGQAKRIETLQINPDHPWMD</sequence>
<dbReference type="InterPro" id="IPR029052">
    <property type="entry name" value="Metallo-depent_PP-like"/>
</dbReference>
<comment type="similarity">
    <text evidence="5">Belongs to the YmdB-like family.</text>
</comment>
<proteinExistence type="inferred from homology"/>
<evidence type="ECO:0000313" key="8">
    <source>
        <dbReference type="EMBL" id="MCP0886020.1"/>
    </source>
</evidence>
<keyword evidence="2 7" id="KW-0479">Metal-binding</keyword>
<dbReference type="GO" id="GO:0004113">
    <property type="term" value="F:2',3'-cyclic-nucleotide 3'-phosphodiesterase activity"/>
    <property type="evidence" value="ECO:0007669"/>
    <property type="project" value="TreeGrafter"/>
</dbReference>
<evidence type="ECO:0000256" key="2">
    <source>
        <dbReference type="ARBA" id="ARBA00022723"/>
    </source>
</evidence>
<gene>
    <name evidence="8" type="ORF">LB941_01555</name>
</gene>
<dbReference type="RefSeq" id="WP_253358918.1">
    <property type="nucleotide sequence ID" value="NZ_JAIULA010000002.1"/>
</dbReference>
<keyword evidence="9" id="KW-1185">Reference proteome</keyword>
<dbReference type="Gene3D" id="3.60.21.10">
    <property type="match status" value="1"/>
</dbReference>
<dbReference type="SUPFAM" id="SSF56300">
    <property type="entry name" value="Metallo-dependent phosphatases"/>
    <property type="match status" value="1"/>
</dbReference>
<evidence type="ECO:0000256" key="3">
    <source>
        <dbReference type="ARBA" id="ARBA00022801"/>
    </source>
</evidence>
<accession>A0A9X2JKU8</accession>
<dbReference type="CDD" id="cd07382">
    <property type="entry name" value="MPP_DR1281"/>
    <property type="match status" value="1"/>
</dbReference>
<reference evidence="8 9" key="1">
    <citation type="journal article" date="2023" name="Int. J. Syst. Evol. Microbiol.">
        <title>Ligilactobacillus ubinensis sp. nov., a novel species isolated from the wild ferment of a durian fruit (Durio zibethinus).</title>
        <authorList>
            <person name="Heng Y.C."/>
            <person name="Menon N."/>
            <person name="Chen B."/>
            <person name="Loo B.Z.L."/>
            <person name="Wong G.W.J."/>
            <person name="Lim A.C.H."/>
            <person name="Silvaraju S."/>
            <person name="Kittelmann S."/>
        </authorList>
    </citation>
    <scope>NUCLEOTIDE SEQUENCE [LARGE SCALE GENOMIC DNA]</scope>
    <source>
        <strain evidence="8 9">WILCCON 0076</strain>
    </source>
</reference>
<feature type="binding site" evidence="7">
    <location>
        <position position="40"/>
    </location>
    <ligand>
        <name>Fe cation</name>
        <dbReference type="ChEBI" id="CHEBI:24875"/>
        <label>1</label>
    </ligand>
</feature>
<dbReference type="PANTHER" id="PTHR36303:SF1">
    <property type="entry name" value="2',3'-CYCLIC-NUCLEOTIDE 2'-PHOSPHODIESTERASE"/>
    <property type="match status" value="1"/>
</dbReference>
<dbReference type="InterPro" id="IPR005235">
    <property type="entry name" value="YmdB-like"/>
</dbReference>
<organism evidence="8 9">
    <name type="scientific">Ligilactobacillus ubinensis</name>
    <dbReference type="NCBI Taxonomy" id="2876789"/>
    <lineage>
        <taxon>Bacteria</taxon>
        <taxon>Bacillati</taxon>
        <taxon>Bacillota</taxon>
        <taxon>Bacilli</taxon>
        <taxon>Lactobacillales</taxon>
        <taxon>Lactobacillaceae</taxon>
        <taxon>Ligilactobacillus</taxon>
    </lineage>
</organism>
<evidence type="ECO:0000256" key="5">
    <source>
        <dbReference type="ARBA" id="ARBA00061401"/>
    </source>
</evidence>
<dbReference type="Proteomes" id="UP001139006">
    <property type="component" value="Unassembled WGS sequence"/>
</dbReference>